<reference evidence="1" key="1">
    <citation type="submission" date="2023-07" db="EMBL/GenBank/DDBJ databases">
        <title>Between Cages and Wild: Unraveling the Impact of Captivity on Animal Microbiomes and Antimicrobial Resistance.</title>
        <authorList>
            <person name="Schmartz G.P."/>
            <person name="Rehner J."/>
            <person name="Schuff M.J."/>
            <person name="Becker S.L."/>
            <person name="Kravczyk M."/>
            <person name="Gurevich A."/>
            <person name="Francke R."/>
            <person name="Mueller R."/>
            <person name="Keller V."/>
            <person name="Keller A."/>
        </authorList>
    </citation>
    <scope>NUCLEOTIDE SEQUENCE</scope>
    <source>
        <strain evidence="1">S12M_St_49</strain>
    </source>
</reference>
<feature type="non-terminal residue" evidence="1">
    <location>
        <position position="132"/>
    </location>
</feature>
<proteinExistence type="predicted"/>
<evidence type="ECO:0000313" key="1">
    <source>
        <dbReference type="EMBL" id="MDO4842961.1"/>
    </source>
</evidence>
<dbReference type="AlphaFoldDB" id="A0AA43RLF8"/>
<dbReference type="Proteomes" id="UP001168575">
    <property type="component" value="Unassembled WGS sequence"/>
</dbReference>
<sequence>MADYLIEEQLPSNGRLSGVPSKVTLKAISTKEEKLLYGSSNDNAFDRVLNACIVEPQGFKVNTLTTPDKFALLLKLRIHTYGPEYWITTRCPVCGKTEDTCLNLDEIPVTLLGEDFSEDIEIDLPVSGDKLI</sequence>
<dbReference type="Pfam" id="PF12322">
    <property type="entry name" value="T4_baseplate"/>
    <property type="match status" value="1"/>
</dbReference>
<comment type="caution">
    <text evidence="1">The sequence shown here is derived from an EMBL/GenBank/DDBJ whole genome shotgun (WGS) entry which is preliminary data.</text>
</comment>
<organism evidence="1 2">
    <name type="scientific">Phoenicibacter congonensis</name>
    <dbReference type="NCBI Taxonomy" id="1944646"/>
    <lineage>
        <taxon>Bacteria</taxon>
        <taxon>Bacillati</taxon>
        <taxon>Actinomycetota</taxon>
        <taxon>Coriobacteriia</taxon>
        <taxon>Eggerthellales</taxon>
        <taxon>Eggerthellaceae</taxon>
        <taxon>Phoenicibacter</taxon>
    </lineage>
</organism>
<protein>
    <submittedName>
        <fullName evidence="1">Uncharacterized protein</fullName>
    </submittedName>
</protein>
<dbReference type="InterPro" id="IPR024364">
    <property type="entry name" value="Baseplate_phage_T4-like"/>
</dbReference>
<gene>
    <name evidence="1" type="ORF">Q3982_09820</name>
</gene>
<accession>A0AA43RLF8</accession>
<name>A0AA43RLF8_9ACTN</name>
<dbReference type="EMBL" id="JAUMVS010000392">
    <property type="protein sequence ID" value="MDO4842961.1"/>
    <property type="molecule type" value="Genomic_DNA"/>
</dbReference>
<evidence type="ECO:0000313" key="2">
    <source>
        <dbReference type="Proteomes" id="UP001168575"/>
    </source>
</evidence>
<keyword evidence="2" id="KW-1185">Reference proteome</keyword>